<feature type="region of interest" description="Disordered" evidence="1">
    <location>
        <begin position="1"/>
        <end position="30"/>
    </location>
</feature>
<keyword evidence="3" id="KW-1185">Reference proteome</keyword>
<organism evidence="2 3">
    <name type="scientific">Caerostris extrusa</name>
    <name type="common">Bark spider</name>
    <name type="synonym">Caerostris bankana</name>
    <dbReference type="NCBI Taxonomy" id="172846"/>
    <lineage>
        <taxon>Eukaryota</taxon>
        <taxon>Metazoa</taxon>
        <taxon>Ecdysozoa</taxon>
        <taxon>Arthropoda</taxon>
        <taxon>Chelicerata</taxon>
        <taxon>Arachnida</taxon>
        <taxon>Araneae</taxon>
        <taxon>Araneomorphae</taxon>
        <taxon>Entelegynae</taxon>
        <taxon>Araneoidea</taxon>
        <taxon>Araneidae</taxon>
        <taxon>Caerostris</taxon>
    </lineage>
</organism>
<reference evidence="2 3" key="1">
    <citation type="submission" date="2021-06" db="EMBL/GenBank/DDBJ databases">
        <title>Caerostris extrusa draft genome.</title>
        <authorList>
            <person name="Kono N."/>
            <person name="Arakawa K."/>
        </authorList>
    </citation>
    <scope>NUCLEOTIDE SEQUENCE [LARGE SCALE GENOMIC DNA]</scope>
</reference>
<accession>A0AAV4SVP1</accession>
<dbReference type="AlphaFoldDB" id="A0AAV4SVP1"/>
<evidence type="ECO:0000313" key="2">
    <source>
        <dbReference type="EMBL" id="GIY36642.1"/>
    </source>
</evidence>
<gene>
    <name evidence="2" type="ORF">CEXT_108511</name>
</gene>
<sequence length="70" mass="8200">MRKIAPQTKRSLADKHKRRKRGLEKDLSHSNYIQLRIRNEPGNGDKLSSEASVYNKEREDHLVVGIRIDF</sequence>
<dbReference type="EMBL" id="BPLR01010070">
    <property type="protein sequence ID" value="GIY36642.1"/>
    <property type="molecule type" value="Genomic_DNA"/>
</dbReference>
<dbReference type="Proteomes" id="UP001054945">
    <property type="component" value="Unassembled WGS sequence"/>
</dbReference>
<evidence type="ECO:0000313" key="3">
    <source>
        <dbReference type="Proteomes" id="UP001054945"/>
    </source>
</evidence>
<protein>
    <submittedName>
        <fullName evidence="2">Uncharacterized protein</fullName>
    </submittedName>
</protein>
<comment type="caution">
    <text evidence="2">The sequence shown here is derived from an EMBL/GenBank/DDBJ whole genome shotgun (WGS) entry which is preliminary data.</text>
</comment>
<evidence type="ECO:0000256" key="1">
    <source>
        <dbReference type="SAM" id="MobiDB-lite"/>
    </source>
</evidence>
<name>A0AAV4SVP1_CAEEX</name>
<proteinExistence type="predicted"/>